<reference evidence="2 3" key="4">
    <citation type="journal article" date="2011" name="BMC Genomics">
        <title>RNA-Seq improves annotation of protein-coding genes in the cucumber genome.</title>
        <authorList>
            <person name="Li Z."/>
            <person name="Zhang Z."/>
            <person name="Yan P."/>
            <person name="Huang S."/>
            <person name="Fei Z."/>
            <person name="Lin K."/>
        </authorList>
    </citation>
    <scope>NUCLEOTIDE SEQUENCE [LARGE SCALE GENOMIC DNA]</scope>
    <source>
        <strain evidence="3">cv. 9930</strain>
    </source>
</reference>
<feature type="signal peptide" evidence="1">
    <location>
        <begin position="1"/>
        <end position="20"/>
    </location>
</feature>
<dbReference type="AlphaFoldDB" id="A0A0A0K1A3"/>
<evidence type="ECO:0000313" key="2">
    <source>
        <dbReference type="EMBL" id="KGN43450.1"/>
    </source>
</evidence>
<dbReference type="Proteomes" id="UP000029981">
    <property type="component" value="Chromosome 7"/>
</dbReference>
<name>A0A0A0K1A3_CUCSA</name>
<reference evidence="2 3" key="1">
    <citation type="journal article" date="2009" name="Nat. Genet.">
        <title>The genome of the cucumber, Cucumis sativus L.</title>
        <authorList>
            <person name="Huang S."/>
            <person name="Li R."/>
            <person name="Zhang Z."/>
            <person name="Li L."/>
            <person name="Gu X."/>
            <person name="Fan W."/>
            <person name="Lucas W.J."/>
            <person name="Wang X."/>
            <person name="Xie B."/>
            <person name="Ni P."/>
            <person name="Ren Y."/>
            <person name="Zhu H."/>
            <person name="Li J."/>
            <person name="Lin K."/>
            <person name="Jin W."/>
            <person name="Fei Z."/>
            <person name="Li G."/>
            <person name="Staub J."/>
            <person name="Kilian A."/>
            <person name="van der Vossen E.A."/>
            <person name="Wu Y."/>
            <person name="Guo J."/>
            <person name="He J."/>
            <person name="Jia Z."/>
            <person name="Ren Y."/>
            <person name="Tian G."/>
            <person name="Lu Y."/>
            <person name="Ruan J."/>
            <person name="Qian W."/>
            <person name="Wang M."/>
            <person name="Huang Q."/>
            <person name="Li B."/>
            <person name="Xuan Z."/>
            <person name="Cao J."/>
            <person name="Asan"/>
            <person name="Wu Z."/>
            <person name="Zhang J."/>
            <person name="Cai Q."/>
            <person name="Bai Y."/>
            <person name="Zhao B."/>
            <person name="Han Y."/>
            <person name="Li Y."/>
            <person name="Li X."/>
            <person name="Wang S."/>
            <person name="Shi Q."/>
            <person name="Liu S."/>
            <person name="Cho W.K."/>
            <person name="Kim J.Y."/>
            <person name="Xu Y."/>
            <person name="Heller-Uszynska K."/>
            <person name="Miao H."/>
            <person name="Cheng Z."/>
            <person name="Zhang S."/>
            <person name="Wu J."/>
            <person name="Yang Y."/>
            <person name="Kang H."/>
            <person name="Li M."/>
            <person name="Liang H."/>
            <person name="Ren X."/>
            <person name="Shi Z."/>
            <person name="Wen M."/>
            <person name="Jian M."/>
            <person name="Yang H."/>
            <person name="Zhang G."/>
            <person name="Yang Z."/>
            <person name="Chen R."/>
            <person name="Liu S."/>
            <person name="Li J."/>
            <person name="Ma L."/>
            <person name="Liu H."/>
            <person name="Zhou Y."/>
            <person name="Zhao J."/>
            <person name="Fang X."/>
            <person name="Li G."/>
            <person name="Fang L."/>
            <person name="Li Y."/>
            <person name="Liu D."/>
            <person name="Zheng H."/>
            <person name="Zhang Y."/>
            <person name="Qin N."/>
            <person name="Li Z."/>
            <person name="Yang G."/>
            <person name="Yang S."/>
            <person name="Bolund L."/>
            <person name="Kristiansen K."/>
            <person name="Zheng H."/>
            <person name="Li S."/>
            <person name="Zhang X."/>
            <person name="Yang H."/>
            <person name="Wang J."/>
            <person name="Sun R."/>
            <person name="Zhang B."/>
            <person name="Jiang S."/>
            <person name="Wang J."/>
            <person name="Du Y."/>
            <person name="Li S."/>
        </authorList>
    </citation>
    <scope>NUCLEOTIDE SEQUENCE [LARGE SCALE GENOMIC DNA]</scope>
    <source>
        <strain evidence="3">cv. 9930</strain>
    </source>
</reference>
<evidence type="ECO:0000256" key="1">
    <source>
        <dbReference type="SAM" id="SignalP"/>
    </source>
</evidence>
<protein>
    <recommendedName>
        <fullName evidence="4">VAN3-binding protein-like auxin canalisation domain-containing protein</fullName>
    </recommendedName>
</protein>
<proteinExistence type="predicted"/>
<feature type="chain" id="PRO_5001964789" description="VAN3-binding protein-like auxin canalisation domain-containing protein" evidence="1">
    <location>
        <begin position="21"/>
        <end position="153"/>
    </location>
</feature>
<reference evidence="2 3" key="3">
    <citation type="journal article" date="2010" name="BMC Genomics">
        <title>Transcriptome sequencing and comparative analysis of cucumber flowers with different sex types.</title>
        <authorList>
            <person name="Guo S."/>
            <person name="Zheng Y."/>
            <person name="Joung J.G."/>
            <person name="Liu S."/>
            <person name="Zhang Z."/>
            <person name="Crasta O.R."/>
            <person name="Sobral B.W."/>
            <person name="Xu Y."/>
            <person name="Huang S."/>
            <person name="Fei Z."/>
        </authorList>
    </citation>
    <scope>NUCLEOTIDE SEQUENCE [LARGE SCALE GENOMIC DNA]</scope>
    <source>
        <strain evidence="3">cv. 9930</strain>
    </source>
</reference>
<accession>A0A0A0K1A3</accession>
<evidence type="ECO:0008006" key="4">
    <source>
        <dbReference type="Google" id="ProtNLM"/>
    </source>
</evidence>
<gene>
    <name evidence="2" type="ORF">Csa_7G037540</name>
</gene>
<reference evidence="2 3" key="2">
    <citation type="journal article" date="2009" name="PLoS ONE">
        <title>An integrated genetic and cytogenetic map of the cucumber genome.</title>
        <authorList>
            <person name="Ren Y."/>
            <person name="Zhang Z."/>
            <person name="Liu J."/>
            <person name="Staub J.E."/>
            <person name="Han Y."/>
            <person name="Cheng Z."/>
            <person name="Li X."/>
            <person name="Lu J."/>
            <person name="Miao H."/>
            <person name="Kang H."/>
            <person name="Xie B."/>
            <person name="Gu X."/>
            <person name="Wang X."/>
            <person name="Du Y."/>
            <person name="Jin W."/>
            <person name="Huang S."/>
        </authorList>
    </citation>
    <scope>NUCLEOTIDE SEQUENCE [LARGE SCALE GENOMIC DNA]</scope>
    <source>
        <strain evidence="3">cv. 9930</strain>
    </source>
</reference>
<organism evidence="2 3">
    <name type="scientific">Cucumis sativus</name>
    <name type="common">Cucumber</name>
    <dbReference type="NCBI Taxonomy" id="3659"/>
    <lineage>
        <taxon>Eukaryota</taxon>
        <taxon>Viridiplantae</taxon>
        <taxon>Streptophyta</taxon>
        <taxon>Embryophyta</taxon>
        <taxon>Tracheophyta</taxon>
        <taxon>Spermatophyta</taxon>
        <taxon>Magnoliopsida</taxon>
        <taxon>eudicotyledons</taxon>
        <taxon>Gunneridae</taxon>
        <taxon>Pentapetalae</taxon>
        <taxon>rosids</taxon>
        <taxon>fabids</taxon>
        <taxon>Cucurbitales</taxon>
        <taxon>Cucurbitaceae</taxon>
        <taxon>Benincaseae</taxon>
        <taxon>Cucumis</taxon>
    </lineage>
</organism>
<keyword evidence="1" id="KW-0732">Signal</keyword>
<dbReference type="EMBL" id="CM002928">
    <property type="protein sequence ID" value="KGN43450.1"/>
    <property type="molecule type" value="Genomic_DNA"/>
</dbReference>
<evidence type="ECO:0000313" key="3">
    <source>
        <dbReference type="Proteomes" id="UP000029981"/>
    </source>
</evidence>
<dbReference type="Gramene" id="KGN43450">
    <property type="protein sequence ID" value="KGN43450"/>
    <property type="gene ID" value="Csa_7G037540"/>
</dbReference>
<keyword evidence="3" id="KW-1185">Reference proteome</keyword>
<sequence>MNSKPFILLGLLFSIVILSSEDVNTVTARDVKFSEFYFISTPLLDDDTYCNNKKLLWKLMNFMTKSTAMVLEEDKLDSSNNASMVAGTVVVAASVVVASIAARLAGEAVVDDVEPQAKGIPTKRILLLQIMALISQVDMYRHSDKIGWSTLNM</sequence>